<name>A0A383EN95_9ZZZZ</name>
<feature type="non-terminal residue" evidence="1">
    <location>
        <position position="172"/>
    </location>
</feature>
<proteinExistence type="predicted"/>
<organism evidence="1">
    <name type="scientific">marine metagenome</name>
    <dbReference type="NCBI Taxonomy" id="408172"/>
    <lineage>
        <taxon>unclassified sequences</taxon>
        <taxon>metagenomes</taxon>
        <taxon>ecological metagenomes</taxon>
    </lineage>
</organism>
<dbReference type="SUPFAM" id="SSF51161">
    <property type="entry name" value="Trimeric LpxA-like enzymes"/>
    <property type="match status" value="1"/>
</dbReference>
<dbReference type="InterPro" id="IPR001451">
    <property type="entry name" value="Hexapep"/>
</dbReference>
<protein>
    <recommendedName>
        <fullName evidence="2">Acetyltransferase</fullName>
    </recommendedName>
</protein>
<sequence>MNQLHDDLKALRKAADAEQRLRWDRNLPFAELLFDRWERAQELGFGEGTSVYDSAHIFGSVTVGKRTWIGPFVILDGLGADLTIGNFCDISTGVHIFTHDTALRCVSMGEAPVRQFPVSIDDGTYIGSQSVVVAGTSIGSQCIIGANSVVNSDIPDRTIVAGSPAVPIGHVE</sequence>
<dbReference type="PANTHER" id="PTHR43300:SF11">
    <property type="entry name" value="ACETYLTRANSFERASE RV3034C-RELATED"/>
    <property type="match status" value="1"/>
</dbReference>
<dbReference type="Pfam" id="PF00132">
    <property type="entry name" value="Hexapep"/>
    <property type="match status" value="1"/>
</dbReference>
<dbReference type="PANTHER" id="PTHR43300">
    <property type="entry name" value="ACETYLTRANSFERASE"/>
    <property type="match status" value="1"/>
</dbReference>
<dbReference type="InterPro" id="IPR050179">
    <property type="entry name" value="Trans_hexapeptide_repeat"/>
</dbReference>
<dbReference type="Gene3D" id="2.160.10.10">
    <property type="entry name" value="Hexapeptide repeat proteins"/>
    <property type="match status" value="1"/>
</dbReference>
<dbReference type="InterPro" id="IPR011004">
    <property type="entry name" value="Trimer_LpxA-like_sf"/>
</dbReference>
<evidence type="ECO:0000313" key="1">
    <source>
        <dbReference type="EMBL" id="SVE58372.1"/>
    </source>
</evidence>
<reference evidence="1" key="1">
    <citation type="submission" date="2018-05" db="EMBL/GenBank/DDBJ databases">
        <authorList>
            <person name="Lanie J.A."/>
            <person name="Ng W.-L."/>
            <person name="Kazmierczak K.M."/>
            <person name="Andrzejewski T.M."/>
            <person name="Davidsen T.M."/>
            <person name="Wayne K.J."/>
            <person name="Tettelin H."/>
            <person name="Glass J.I."/>
            <person name="Rusch D."/>
            <person name="Podicherti R."/>
            <person name="Tsui H.-C.T."/>
            <person name="Winkler M.E."/>
        </authorList>
    </citation>
    <scope>NUCLEOTIDE SEQUENCE</scope>
</reference>
<gene>
    <name evidence="1" type="ORF">METZ01_LOCUS511226</name>
</gene>
<dbReference type="CDD" id="cd04647">
    <property type="entry name" value="LbH_MAT_like"/>
    <property type="match status" value="1"/>
</dbReference>
<evidence type="ECO:0008006" key="2">
    <source>
        <dbReference type="Google" id="ProtNLM"/>
    </source>
</evidence>
<dbReference type="AlphaFoldDB" id="A0A383EN95"/>
<dbReference type="EMBL" id="UINC01227472">
    <property type="protein sequence ID" value="SVE58372.1"/>
    <property type="molecule type" value="Genomic_DNA"/>
</dbReference>
<accession>A0A383EN95</accession>